<dbReference type="Proteomes" id="UP000253772">
    <property type="component" value="Chromosome c2"/>
</dbReference>
<dbReference type="RefSeq" id="WP_008651534.1">
    <property type="nucleotide sequence ID" value="NZ_CP026544.1"/>
</dbReference>
<dbReference type="EMBL" id="CP037901">
    <property type="protein sequence ID" value="QBP12361.1"/>
    <property type="molecule type" value="Genomic_DNA"/>
</dbReference>
<organism evidence="1 2">
    <name type="scientific">Cupriavidus metallidurans</name>
    <dbReference type="NCBI Taxonomy" id="119219"/>
    <lineage>
        <taxon>Bacteria</taxon>
        <taxon>Pseudomonadati</taxon>
        <taxon>Pseudomonadota</taxon>
        <taxon>Betaproteobacteria</taxon>
        <taxon>Burkholderiales</taxon>
        <taxon>Burkholderiaceae</taxon>
        <taxon>Cupriavidus</taxon>
    </lineage>
</organism>
<sequence>MRYLASLIMISATLCTAPAWAQSASGAAAQGSNDAIVKMRGEVNAARKEYNRKVAEAKKVYNEAKAAAAKERDAAISAAHAAAGQK</sequence>
<reference evidence="1 2" key="1">
    <citation type="submission" date="2019-03" db="EMBL/GenBank/DDBJ databases">
        <title>Comparative insights into the high quality Complete genome sequence of highly metal resistant Cupriavidus metallidurans strain BS1 isolated from a gold-copper mine.</title>
        <authorList>
            <person name="Mazhar H.S."/>
            <person name="Rensing C."/>
        </authorList>
    </citation>
    <scope>NUCLEOTIDE SEQUENCE [LARGE SCALE GENOMIC DNA]</scope>
    <source>
        <strain evidence="1 2">BS1</strain>
    </source>
</reference>
<accession>A0A2L0X3B5</accession>
<dbReference type="GeneID" id="60825869"/>
<evidence type="ECO:0000313" key="1">
    <source>
        <dbReference type="EMBL" id="QBP12361.1"/>
    </source>
</evidence>
<gene>
    <name evidence="1" type="ORF">DDF84_021700</name>
</gene>
<name>A0A2L0X3B5_9BURK</name>
<dbReference type="AlphaFoldDB" id="A0A2L0X3B5"/>
<evidence type="ECO:0000313" key="2">
    <source>
        <dbReference type="Proteomes" id="UP000253772"/>
    </source>
</evidence>
<protein>
    <submittedName>
        <fullName evidence="1">Uncharacterized protein</fullName>
    </submittedName>
</protein>
<proteinExistence type="predicted"/>